<evidence type="ECO:0000313" key="2">
    <source>
        <dbReference type="Proteomes" id="UP000062963"/>
    </source>
</evidence>
<dbReference type="EMBL" id="CP010899">
    <property type="protein sequence ID" value="ALA97929.1"/>
    <property type="molecule type" value="Genomic_DNA"/>
</dbReference>
<name>A0A0K2JH57_SPIKU</name>
<dbReference type="PATRIC" id="fig|273035.7.peg.1288"/>
<reference evidence="1 2" key="1">
    <citation type="journal article" date="2015" name="Genome Announc.">
        <title>Complete Genome Sequence of Spiroplasma kunkelii Strain CR2-3x, Causal Agent of Corn Stunt Disease in Zea mays L.</title>
        <authorList>
            <person name="Davis R.E."/>
            <person name="Shao J."/>
            <person name="Dally E.L."/>
            <person name="Zhao Y."/>
            <person name="Gasparich G.E."/>
            <person name="Gaynor B.J."/>
            <person name="Athey J.C."/>
            <person name="Harrison N.A."/>
            <person name="Donofrio N."/>
        </authorList>
    </citation>
    <scope>NUCLEOTIDE SEQUENCE [LARGE SCALE GENOMIC DNA]</scope>
    <source>
        <strain evidence="1 2">CR2-3x</strain>
    </source>
</reference>
<gene>
    <name evidence="1" type="ORF">SKUN_001043</name>
</gene>
<sequence>MYLKDITNLVSKIYIFFREPLELIKVFKDDLNRIHTNIINFEKYIENHKIEIKNNINQVCIKKTKLII</sequence>
<dbReference type="KEGG" id="skn:SKUN_001043"/>
<proteinExistence type="predicted"/>
<accession>A0A0K2JH57</accession>
<evidence type="ECO:0000313" key="1">
    <source>
        <dbReference type="EMBL" id="ALA97929.1"/>
    </source>
</evidence>
<organism evidence="1 2">
    <name type="scientific">Spiroplasma kunkelii CR2-3x</name>
    <dbReference type="NCBI Taxonomy" id="273035"/>
    <lineage>
        <taxon>Bacteria</taxon>
        <taxon>Bacillati</taxon>
        <taxon>Mycoplasmatota</taxon>
        <taxon>Mollicutes</taxon>
        <taxon>Entomoplasmatales</taxon>
        <taxon>Spiroplasmataceae</taxon>
        <taxon>Spiroplasma</taxon>
    </lineage>
</organism>
<protein>
    <submittedName>
        <fullName evidence="1">Uncharacterized protein</fullName>
    </submittedName>
</protein>
<dbReference type="RefSeq" id="WP_053391082.1">
    <property type="nucleotide sequence ID" value="NZ_CP010899.1"/>
</dbReference>
<dbReference type="Proteomes" id="UP000062963">
    <property type="component" value="Chromosome"/>
</dbReference>
<dbReference type="AlphaFoldDB" id="A0A0K2JH57"/>
<dbReference type="STRING" id="273035.SKUN_001043"/>
<keyword evidence="2" id="KW-1185">Reference proteome</keyword>